<evidence type="ECO:0000313" key="1">
    <source>
        <dbReference type="EMBL" id="SOY44243.1"/>
    </source>
</evidence>
<protein>
    <submittedName>
        <fullName evidence="1">Uncharacterized protein</fullName>
    </submittedName>
</protein>
<dbReference type="EMBL" id="OFSP01000004">
    <property type="protein sequence ID" value="SOY44243.1"/>
    <property type="molecule type" value="Genomic_DNA"/>
</dbReference>
<sequence length="33" mass="3857">MSRAHESSIAHVTHRVLFSQCGNVWESNFKERL</sequence>
<dbReference type="Proteomes" id="UP000256297">
    <property type="component" value="Chromosome CBM2589_b"/>
</dbReference>
<reference evidence="1" key="1">
    <citation type="submission" date="2018-01" db="EMBL/GenBank/DDBJ databases">
        <authorList>
            <person name="Clerissi C."/>
        </authorList>
    </citation>
    <scope>NUCLEOTIDE SEQUENCE</scope>
    <source>
        <strain evidence="1">Cupriavidus taiwanensis STM 3521</strain>
    </source>
</reference>
<gene>
    <name evidence="1" type="ORF">CBM2589_B120206</name>
</gene>
<name>A0A375BGS8_9BURK</name>
<organism evidence="1">
    <name type="scientific">Cupriavidus taiwanensis</name>
    <dbReference type="NCBI Taxonomy" id="164546"/>
    <lineage>
        <taxon>Bacteria</taxon>
        <taxon>Pseudomonadati</taxon>
        <taxon>Pseudomonadota</taxon>
        <taxon>Betaproteobacteria</taxon>
        <taxon>Burkholderiales</taxon>
        <taxon>Burkholderiaceae</taxon>
        <taxon>Cupriavidus</taxon>
    </lineage>
</organism>
<comment type="caution">
    <text evidence="1">The sequence shown here is derived from an EMBL/GenBank/DDBJ whole genome shotgun (WGS) entry which is preliminary data.</text>
</comment>
<accession>A0A375BGS8</accession>
<proteinExistence type="predicted"/>
<dbReference type="AlphaFoldDB" id="A0A375BGS8"/>